<proteinExistence type="predicted"/>
<dbReference type="Pfam" id="PF00535">
    <property type="entry name" value="Glycos_transf_2"/>
    <property type="match status" value="1"/>
</dbReference>
<comment type="caution">
    <text evidence="7">The sequence shown here is derived from an EMBL/GenBank/DDBJ whole genome shotgun (WGS) entry which is preliminary data.</text>
</comment>
<evidence type="ECO:0000256" key="2">
    <source>
        <dbReference type="ARBA" id="ARBA00022475"/>
    </source>
</evidence>
<dbReference type="RefSeq" id="WP_169678976.1">
    <property type="nucleotide sequence ID" value="NZ_JABBNU010000003.1"/>
</dbReference>
<name>A0A848IUD4_9BACT</name>
<feature type="domain" description="Glycosyltransferase 2-like" evidence="6">
    <location>
        <begin position="33"/>
        <end position="224"/>
    </location>
</feature>
<dbReference type="EMBL" id="JABBNU010000003">
    <property type="protein sequence ID" value="NMM47947.1"/>
    <property type="molecule type" value="Genomic_DNA"/>
</dbReference>
<evidence type="ECO:0000256" key="1">
    <source>
        <dbReference type="ARBA" id="ARBA00004236"/>
    </source>
</evidence>
<evidence type="ECO:0000313" key="7">
    <source>
        <dbReference type="EMBL" id="NMM47947.1"/>
    </source>
</evidence>
<reference evidence="7 8" key="1">
    <citation type="submission" date="2020-04" db="EMBL/GenBank/DDBJ databases">
        <title>Flammeovirgaceae bacterium KN852 isolated from deep sea.</title>
        <authorList>
            <person name="Zhang D.-C."/>
        </authorList>
    </citation>
    <scope>NUCLEOTIDE SEQUENCE [LARGE SCALE GENOMIC DNA]</scope>
    <source>
        <strain evidence="7 8">KN852</strain>
    </source>
</reference>
<dbReference type="GO" id="GO:0016757">
    <property type="term" value="F:glycosyltransferase activity"/>
    <property type="evidence" value="ECO:0007669"/>
    <property type="project" value="UniProtKB-KW"/>
</dbReference>
<dbReference type="Proteomes" id="UP000559010">
    <property type="component" value="Unassembled WGS sequence"/>
</dbReference>
<evidence type="ECO:0000256" key="3">
    <source>
        <dbReference type="ARBA" id="ARBA00022676"/>
    </source>
</evidence>
<dbReference type="InterPro" id="IPR029044">
    <property type="entry name" value="Nucleotide-diphossugar_trans"/>
</dbReference>
<evidence type="ECO:0000259" key="6">
    <source>
        <dbReference type="Pfam" id="PF00535"/>
    </source>
</evidence>
<dbReference type="GO" id="GO:0005886">
    <property type="term" value="C:plasma membrane"/>
    <property type="evidence" value="ECO:0007669"/>
    <property type="project" value="UniProtKB-SubCell"/>
</dbReference>
<sequence>MLENKTYKTYLERYALNDYQINSDVDEKTDAIVVIPSFYEKGLFESLNSLASNSTNYKVAVFIVINESVDEDENIRQFHKSQHDKLKDWCKSESQSNISFYPGNICRFNKKKAGVGIARKAGMDEAFRQLNKFDKLNAPIICYDADSTCKIDFLEKTISHFQSNKKCTGVSIAFEHPIDSNDPKYRGILQYESHLHYYVFALRYAGFPYAFHTVGSSMACRADIYATVGGMNTRKAGEDFYFLHRVIPTGDFGQVHDTRIYPSPRISERVPFGTGRAMKDFTNGKEIETYSPEIFFLLKPIFEILNSGQEFSQFHKRHLLEILNPTLGIYMEEKGIFSNLQRASEEANEPGTRFKKYYEAYNGLEVLKTVHYLTSELHEKVPIESASRFMFEKYFHISNPPTQLEDILFLWRKLMYEKEYVSPAKQHS</sequence>
<dbReference type="InterPro" id="IPR001173">
    <property type="entry name" value="Glyco_trans_2-like"/>
</dbReference>
<gene>
    <name evidence="7" type="ORF">HH304_06010</name>
</gene>
<evidence type="ECO:0000256" key="5">
    <source>
        <dbReference type="ARBA" id="ARBA00023136"/>
    </source>
</evidence>
<dbReference type="AlphaFoldDB" id="A0A848IUD4"/>
<dbReference type="PANTHER" id="PTHR43646">
    <property type="entry name" value="GLYCOSYLTRANSFERASE"/>
    <property type="match status" value="1"/>
</dbReference>
<evidence type="ECO:0000313" key="8">
    <source>
        <dbReference type="Proteomes" id="UP000559010"/>
    </source>
</evidence>
<dbReference type="CDD" id="cd00761">
    <property type="entry name" value="Glyco_tranf_GTA_type"/>
    <property type="match status" value="1"/>
</dbReference>
<organism evidence="7 8">
    <name type="scientific">Marinigracilibium pacificum</name>
    <dbReference type="NCBI Taxonomy" id="2729599"/>
    <lineage>
        <taxon>Bacteria</taxon>
        <taxon>Pseudomonadati</taxon>
        <taxon>Bacteroidota</taxon>
        <taxon>Cytophagia</taxon>
        <taxon>Cytophagales</taxon>
        <taxon>Flammeovirgaceae</taxon>
        <taxon>Marinigracilibium</taxon>
    </lineage>
</organism>
<evidence type="ECO:0000256" key="4">
    <source>
        <dbReference type="ARBA" id="ARBA00022679"/>
    </source>
</evidence>
<keyword evidence="2" id="KW-1003">Cell membrane</keyword>
<keyword evidence="4 7" id="KW-0808">Transferase</keyword>
<comment type="subcellular location">
    <subcellularLocation>
        <location evidence="1">Cell membrane</location>
    </subcellularLocation>
</comment>
<dbReference type="Gene3D" id="3.90.550.10">
    <property type="entry name" value="Spore Coat Polysaccharide Biosynthesis Protein SpsA, Chain A"/>
    <property type="match status" value="1"/>
</dbReference>
<dbReference type="PANTHER" id="PTHR43646:SF2">
    <property type="entry name" value="GLYCOSYLTRANSFERASE 2-LIKE DOMAIN-CONTAINING PROTEIN"/>
    <property type="match status" value="1"/>
</dbReference>
<keyword evidence="5" id="KW-0472">Membrane</keyword>
<keyword evidence="8" id="KW-1185">Reference proteome</keyword>
<accession>A0A848IUD4</accession>
<protein>
    <submittedName>
        <fullName evidence="7">Glycosyltransferase family 2 protein</fullName>
    </submittedName>
</protein>
<keyword evidence="3" id="KW-0328">Glycosyltransferase</keyword>
<dbReference type="SUPFAM" id="SSF53448">
    <property type="entry name" value="Nucleotide-diphospho-sugar transferases"/>
    <property type="match status" value="1"/>
</dbReference>